<keyword evidence="4" id="KW-1185">Reference proteome</keyword>
<dbReference type="PANTHER" id="PTHR46401:SF2">
    <property type="entry name" value="GLYCOSYLTRANSFERASE WBBK-RELATED"/>
    <property type="match status" value="1"/>
</dbReference>
<protein>
    <submittedName>
        <fullName evidence="3">Glycosyltransferase family 4 protein</fullName>
    </submittedName>
</protein>
<comment type="caution">
    <text evidence="3">The sequence shown here is derived from an EMBL/GenBank/DDBJ whole genome shotgun (WGS) entry which is preliminary data.</text>
</comment>
<dbReference type="Pfam" id="PF00534">
    <property type="entry name" value="Glycos_transf_1"/>
    <property type="match status" value="1"/>
</dbReference>
<sequence length="384" mass="41467">MTPDIIINGKFLRAPMTGVHRVAFEICNALADLAKQNAPEMCGRRVEVWHSHDGRDKAESIGLPVRAVGPFDGALWEQTTLPARQGRSVLLNLCNLGPIASGNALTMIHDAQVLLSPKSYGPGFRLWYIVLQRILARRNSAILTVSQYSREQIAAAGLAPIECIHAVHNGVDHVLRVDPDTTVLDRLSLTGTSYALALSTVQEHKNIGVLLKAFAREDLSGMKLVLFGSASRETFAAAGHVLPPNVVFAGQVTDEELRALMQSARALLFPSITEGFGLPPLEAMLLGTPAICAPCGALPEVCGDAALYADPHEPEAWAAVLRYLGQHNDLHANFSALGRTRAEQFTWRNAALRLLEILDTVEDLRRISTNSSASASPNNQVPSA</sequence>
<accession>A0ABT0B4I4</accession>
<evidence type="ECO:0000313" key="4">
    <source>
        <dbReference type="Proteomes" id="UP001162880"/>
    </source>
</evidence>
<evidence type="ECO:0000256" key="1">
    <source>
        <dbReference type="ARBA" id="ARBA00022679"/>
    </source>
</evidence>
<name>A0ABT0B4I4_9SPHN</name>
<dbReference type="InterPro" id="IPR001296">
    <property type="entry name" value="Glyco_trans_1"/>
</dbReference>
<dbReference type="CDD" id="cd03809">
    <property type="entry name" value="GT4_MtfB-like"/>
    <property type="match status" value="1"/>
</dbReference>
<evidence type="ECO:0000259" key="2">
    <source>
        <dbReference type="Pfam" id="PF00534"/>
    </source>
</evidence>
<keyword evidence="1" id="KW-0808">Transferase</keyword>
<feature type="domain" description="Glycosyl transferase family 1" evidence="2">
    <location>
        <begin position="194"/>
        <end position="339"/>
    </location>
</feature>
<gene>
    <name evidence="3" type="ORF">MTR64_14645</name>
</gene>
<evidence type="ECO:0000313" key="3">
    <source>
        <dbReference type="EMBL" id="MCJ2179805.1"/>
    </source>
</evidence>
<dbReference type="Proteomes" id="UP001162880">
    <property type="component" value="Unassembled WGS sequence"/>
</dbReference>
<proteinExistence type="predicted"/>
<reference evidence="3" key="1">
    <citation type="submission" date="2022-03" db="EMBL/GenBank/DDBJ databases">
        <title>Identification of a novel bacterium isolated from mangrove sediments.</title>
        <authorList>
            <person name="Pan X."/>
        </authorList>
    </citation>
    <scope>NUCLEOTIDE SEQUENCE</scope>
    <source>
        <strain evidence="3">B2580</strain>
    </source>
</reference>
<dbReference type="PANTHER" id="PTHR46401">
    <property type="entry name" value="GLYCOSYLTRANSFERASE WBBK-RELATED"/>
    <property type="match status" value="1"/>
</dbReference>
<dbReference type="Gene3D" id="3.40.50.2000">
    <property type="entry name" value="Glycogen Phosphorylase B"/>
    <property type="match status" value="2"/>
</dbReference>
<dbReference type="EMBL" id="JALHLE010000023">
    <property type="protein sequence ID" value="MCJ2179805.1"/>
    <property type="molecule type" value="Genomic_DNA"/>
</dbReference>
<organism evidence="3 4">
    <name type="scientific">Novosphingobium album</name>
    <name type="common">ex Hu et al. 2023</name>
    <dbReference type="NCBI Taxonomy" id="2930093"/>
    <lineage>
        <taxon>Bacteria</taxon>
        <taxon>Pseudomonadati</taxon>
        <taxon>Pseudomonadota</taxon>
        <taxon>Alphaproteobacteria</taxon>
        <taxon>Sphingomonadales</taxon>
        <taxon>Sphingomonadaceae</taxon>
        <taxon>Novosphingobium</taxon>
    </lineage>
</organism>
<dbReference type="SUPFAM" id="SSF53756">
    <property type="entry name" value="UDP-Glycosyltransferase/glycogen phosphorylase"/>
    <property type="match status" value="1"/>
</dbReference>